<dbReference type="Proteomes" id="UP001501447">
    <property type="component" value="Unassembled WGS sequence"/>
</dbReference>
<accession>A0ABP6C261</accession>
<gene>
    <name evidence="1" type="ORF">GCM10009863_09930</name>
</gene>
<comment type="caution">
    <text evidence="1">The sequence shown here is derived from an EMBL/GenBank/DDBJ whole genome shotgun (WGS) entry which is preliminary data.</text>
</comment>
<evidence type="ECO:0008006" key="3">
    <source>
        <dbReference type="Google" id="ProtNLM"/>
    </source>
</evidence>
<evidence type="ECO:0000313" key="2">
    <source>
        <dbReference type="Proteomes" id="UP001501447"/>
    </source>
</evidence>
<dbReference type="Pfam" id="PF14079">
    <property type="entry name" value="DUF4260"/>
    <property type="match status" value="1"/>
</dbReference>
<dbReference type="EMBL" id="BAAARJ010000003">
    <property type="protein sequence ID" value="GAA2598562.1"/>
    <property type="molecule type" value="Genomic_DNA"/>
</dbReference>
<sequence length="123" mass="12621">MNGWTWRSPGGRALSAAVSVAALCAGARAPGPRSRRALWTCALLPDVALLYGIASAPAFDPLPRYAVRPYNALHSPGVPLALLGAARLLGSGELCAAGCGWLAHIGVDRACGYGPRAADGSRR</sequence>
<organism evidence="1 2">
    <name type="scientific">Streptomyces axinellae</name>
    <dbReference type="NCBI Taxonomy" id="552788"/>
    <lineage>
        <taxon>Bacteria</taxon>
        <taxon>Bacillati</taxon>
        <taxon>Actinomycetota</taxon>
        <taxon>Actinomycetes</taxon>
        <taxon>Kitasatosporales</taxon>
        <taxon>Streptomycetaceae</taxon>
        <taxon>Streptomyces</taxon>
    </lineage>
</organism>
<reference evidence="2" key="1">
    <citation type="journal article" date="2019" name="Int. J. Syst. Evol. Microbiol.">
        <title>The Global Catalogue of Microorganisms (GCM) 10K type strain sequencing project: providing services to taxonomists for standard genome sequencing and annotation.</title>
        <authorList>
            <consortium name="The Broad Institute Genomics Platform"/>
            <consortium name="The Broad Institute Genome Sequencing Center for Infectious Disease"/>
            <person name="Wu L."/>
            <person name="Ma J."/>
        </authorList>
    </citation>
    <scope>NUCLEOTIDE SEQUENCE [LARGE SCALE GENOMIC DNA]</scope>
    <source>
        <strain evidence="2">JCM 16373</strain>
    </source>
</reference>
<evidence type="ECO:0000313" key="1">
    <source>
        <dbReference type="EMBL" id="GAA2598562.1"/>
    </source>
</evidence>
<name>A0ABP6C261_9ACTN</name>
<protein>
    <recommendedName>
        <fullName evidence="3">DUF4260 domain-containing protein</fullName>
    </recommendedName>
</protein>
<dbReference type="InterPro" id="IPR025356">
    <property type="entry name" value="DUF4260"/>
</dbReference>
<dbReference type="RefSeq" id="WP_344562553.1">
    <property type="nucleotide sequence ID" value="NZ_BAAARJ010000003.1"/>
</dbReference>
<keyword evidence="2" id="KW-1185">Reference proteome</keyword>
<proteinExistence type="predicted"/>